<sequence>MLEPKDAASDLIRVAAGEGNWKGGIQNRPQSGECDHLLELNIFRRMLMANLVSTLVDNQNKGMNSIAKVEKKICDALATANNAGEDKIKAVLNGESNMWGVPANVNQLKFQAVDARIDGTPITWSADKSTPRPNWNHNKAAPGVISYIEDQKSHTKEISKQLFDVVEDVLTRGGISLAGYDSNRWYILSEQMLTNVAEDIRKNLAAIPTAVEAHCQMNPTGYQKGQTVPTKDENGCCPKDTRIDARWRPSDTDYENPVADQKTGSKPT</sequence>
<proteinExistence type="predicted"/>
<dbReference type="Proteomes" id="UP000054845">
    <property type="component" value="Unassembled WGS sequence"/>
</dbReference>
<protein>
    <submittedName>
        <fullName evidence="2">Uncharacterized protein</fullName>
    </submittedName>
</protein>
<evidence type="ECO:0000256" key="1">
    <source>
        <dbReference type="SAM" id="MobiDB-lite"/>
    </source>
</evidence>
<evidence type="ECO:0000313" key="2">
    <source>
        <dbReference type="EMBL" id="CEH14354.1"/>
    </source>
</evidence>
<dbReference type="AlphaFoldDB" id="A0A0N7L9P4"/>
<dbReference type="EMBL" id="CCYA01000240">
    <property type="protein sequence ID" value="CEH14354.1"/>
    <property type="molecule type" value="Genomic_DNA"/>
</dbReference>
<accession>A0A0N7L9P4</accession>
<evidence type="ECO:0000313" key="3">
    <source>
        <dbReference type="Proteomes" id="UP000054845"/>
    </source>
</evidence>
<reference evidence="2 3" key="1">
    <citation type="submission" date="2014-09" db="EMBL/GenBank/DDBJ databases">
        <authorList>
            <person name="Magalhaes I.L.F."/>
            <person name="Oliveira U."/>
            <person name="Santos F.R."/>
            <person name="Vidigal T.H.D.A."/>
            <person name="Brescovit A.D."/>
            <person name="Santos A.J."/>
        </authorList>
    </citation>
    <scope>NUCLEOTIDE SEQUENCE [LARGE SCALE GENOMIC DNA]</scope>
</reference>
<feature type="region of interest" description="Disordered" evidence="1">
    <location>
        <begin position="224"/>
        <end position="268"/>
    </location>
</feature>
<organism evidence="2 3">
    <name type="scientific">Ceraceosorus bombacis</name>
    <dbReference type="NCBI Taxonomy" id="401625"/>
    <lineage>
        <taxon>Eukaryota</taxon>
        <taxon>Fungi</taxon>
        <taxon>Dikarya</taxon>
        <taxon>Basidiomycota</taxon>
        <taxon>Ustilaginomycotina</taxon>
        <taxon>Exobasidiomycetes</taxon>
        <taxon>Ceraceosorales</taxon>
        <taxon>Ceraceosoraceae</taxon>
        <taxon>Ceraceosorus</taxon>
    </lineage>
</organism>
<dbReference type="OrthoDB" id="10563902at2759"/>
<keyword evidence="3" id="KW-1185">Reference proteome</keyword>
<feature type="compositionally biased region" description="Basic and acidic residues" evidence="1">
    <location>
        <begin position="230"/>
        <end position="251"/>
    </location>
</feature>
<name>A0A0N7L9P4_9BASI</name>